<keyword evidence="9 19" id="KW-1133">Transmembrane helix</keyword>
<gene>
    <name evidence="25" type="primary">CATSPERD</name>
</gene>
<evidence type="ECO:0000256" key="9">
    <source>
        <dbReference type="ARBA" id="ARBA00022989"/>
    </source>
</evidence>
<dbReference type="RefSeq" id="XP_060037944.1">
    <property type="nucleotide sequence ID" value="XM_060181961.1"/>
</dbReference>
<keyword evidence="24" id="KW-1185">Reference proteome</keyword>
<evidence type="ECO:0000256" key="2">
    <source>
        <dbReference type="ARBA" id="ARBA00022473"/>
    </source>
</evidence>
<dbReference type="Pfam" id="PF23747">
    <property type="entry name" value="Ig-like_CATSPERD"/>
    <property type="match status" value="1"/>
</dbReference>
<evidence type="ECO:0000256" key="14">
    <source>
        <dbReference type="ARBA" id="ARBA00023273"/>
    </source>
</evidence>
<evidence type="ECO:0000313" key="24">
    <source>
        <dbReference type="Proteomes" id="UP001652624"/>
    </source>
</evidence>
<evidence type="ECO:0000256" key="12">
    <source>
        <dbReference type="ARBA" id="ARBA00023157"/>
    </source>
</evidence>
<evidence type="ECO:0000256" key="1">
    <source>
        <dbReference type="ARBA" id="ARBA00010246"/>
    </source>
</evidence>
<evidence type="ECO:0000256" key="3">
    <source>
        <dbReference type="ARBA" id="ARBA00022475"/>
    </source>
</evidence>
<dbReference type="InterPro" id="IPR053814">
    <property type="entry name" value="CATSPERD/E_C"/>
</dbReference>
<organism evidence="24 25">
    <name type="scientific">Erinaceus europaeus</name>
    <name type="common">Western European hedgehog</name>
    <dbReference type="NCBI Taxonomy" id="9365"/>
    <lineage>
        <taxon>Eukaryota</taxon>
        <taxon>Metazoa</taxon>
        <taxon>Chordata</taxon>
        <taxon>Craniata</taxon>
        <taxon>Vertebrata</taxon>
        <taxon>Euteleostomi</taxon>
        <taxon>Mammalia</taxon>
        <taxon>Eutheria</taxon>
        <taxon>Laurasiatheria</taxon>
        <taxon>Eulipotyphla</taxon>
        <taxon>Erinaceidae</taxon>
        <taxon>Erinaceinae</taxon>
        <taxon>Erinaceus</taxon>
    </lineage>
</organism>
<dbReference type="Pfam" id="PF22850">
    <property type="entry name" value="CATSPERD-E_C"/>
    <property type="match status" value="1"/>
</dbReference>
<comment type="subcellular location">
    <subcellularLocation>
        <location evidence="15">Cell projection</location>
        <location evidence="15">Cilium</location>
        <location evidence="15">Flagellum membrane</location>
        <topology evidence="15">Single-pass type I membrane protein</topology>
    </subcellularLocation>
</comment>
<evidence type="ECO:0000256" key="20">
    <source>
        <dbReference type="SAM" id="SignalP"/>
    </source>
</evidence>
<evidence type="ECO:0000256" key="17">
    <source>
        <dbReference type="ARBA" id="ARBA00041424"/>
    </source>
</evidence>
<keyword evidence="8" id="KW-0744">Spermatogenesis</keyword>
<proteinExistence type="inferred from homology"/>
<dbReference type="GeneID" id="103115199"/>
<keyword evidence="3" id="KW-1003">Cell membrane</keyword>
<evidence type="ECO:0000256" key="4">
    <source>
        <dbReference type="ARBA" id="ARBA00022692"/>
    </source>
</evidence>
<keyword evidence="4 19" id="KW-0812">Transmembrane</keyword>
<evidence type="ECO:0000256" key="15">
    <source>
        <dbReference type="ARBA" id="ARBA00037793"/>
    </source>
</evidence>
<evidence type="ECO:0000313" key="25">
    <source>
        <dbReference type="RefSeq" id="XP_060037944.1"/>
    </source>
</evidence>
<keyword evidence="2" id="KW-0217">Developmental protein</keyword>
<keyword evidence="6" id="KW-0221">Differentiation</keyword>
<feature type="domain" description="CATSPERD Ig-like" evidence="23">
    <location>
        <begin position="390"/>
        <end position="514"/>
    </location>
</feature>
<dbReference type="InterPro" id="IPR028751">
    <property type="entry name" value="CATSPERD/E"/>
</dbReference>
<dbReference type="Pfam" id="PF15020">
    <property type="entry name" value="Beta-prop_CATSPERD"/>
    <property type="match status" value="1"/>
</dbReference>
<evidence type="ECO:0000259" key="23">
    <source>
        <dbReference type="Pfam" id="PF23747"/>
    </source>
</evidence>
<dbReference type="PANTHER" id="PTHR33722">
    <property type="entry name" value="CATION CHANNEL SPERM-ASSOCIATED PROTEIN SUBUNIT DELTA-RELATED"/>
    <property type="match status" value="1"/>
</dbReference>
<dbReference type="InterPro" id="IPR053813">
    <property type="entry name" value="CATSPERD_beta-prop"/>
</dbReference>
<reference evidence="25" key="1">
    <citation type="submission" date="2025-08" db="UniProtKB">
        <authorList>
            <consortium name="RefSeq"/>
        </authorList>
    </citation>
    <scope>IDENTIFICATION</scope>
</reference>
<evidence type="ECO:0000256" key="13">
    <source>
        <dbReference type="ARBA" id="ARBA00023180"/>
    </source>
</evidence>
<accession>A0ABM3WMZ6</accession>
<dbReference type="InterPro" id="IPR055451">
    <property type="entry name" value="Ig-like_CATSPERD"/>
</dbReference>
<keyword evidence="10" id="KW-0969">Cilium</keyword>
<keyword evidence="5 20" id="KW-0732">Signal</keyword>
<feature type="domain" description="CATSPERD beta-propeller" evidence="21">
    <location>
        <begin position="50"/>
        <end position="372"/>
    </location>
</feature>
<evidence type="ECO:0000256" key="16">
    <source>
        <dbReference type="ARBA" id="ARBA00040129"/>
    </source>
</evidence>
<evidence type="ECO:0000256" key="18">
    <source>
        <dbReference type="ARBA" id="ARBA00046028"/>
    </source>
</evidence>
<evidence type="ECO:0000256" key="7">
    <source>
        <dbReference type="ARBA" id="ARBA00022846"/>
    </source>
</evidence>
<keyword evidence="13" id="KW-0325">Glycoprotein</keyword>
<evidence type="ECO:0000256" key="19">
    <source>
        <dbReference type="SAM" id="Phobius"/>
    </source>
</evidence>
<protein>
    <recommendedName>
        <fullName evidence="16">Cation channel sperm-associated auxiliary subunit delta</fullName>
    </recommendedName>
    <alternativeName>
        <fullName evidence="17">Transmembrane protein 146</fullName>
    </alternativeName>
</protein>
<comment type="similarity">
    <text evidence="1">Belongs to the CATSPERD family.</text>
</comment>
<evidence type="ECO:0000256" key="10">
    <source>
        <dbReference type="ARBA" id="ARBA00023069"/>
    </source>
</evidence>
<keyword evidence="12" id="KW-1015">Disulfide bond</keyword>
<evidence type="ECO:0000256" key="11">
    <source>
        <dbReference type="ARBA" id="ARBA00023136"/>
    </source>
</evidence>
<feature type="transmembrane region" description="Helical" evidence="19">
    <location>
        <begin position="733"/>
        <end position="754"/>
    </location>
</feature>
<keyword evidence="14" id="KW-0966">Cell projection</keyword>
<feature type="domain" description="CATSPERD/E C-terminal" evidence="22">
    <location>
        <begin position="545"/>
        <end position="757"/>
    </location>
</feature>
<evidence type="ECO:0000256" key="6">
    <source>
        <dbReference type="ARBA" id="ARBA00022782"/>
    </source>
</evidence>
<dbReference type="Proteomes" id="UP001652624">
    <property type="component" value="Chromosome 23"/>
</dbReference>
<keyword evidence="11 19" id="KW-0472">Membrane</keyword>
<sequence>MQALGMPRAVLMLSALMVLPAARAQPLCKPHKIRTEKVFPTTHRVPGEKLYYIDTPHIVPHPCRKKIAVYLGSQVLLTMDNFESSLTPLSIPAYFSVLTPEVTSVHFTEHTIIFVINEAIYVLNLDEDSWDLSNGVIEQVSHVTGDNCCYSPQYHCSIINTMALTYMQGGNIKQTPIYRSDSEGFYFDEFTPQQISRLDGTLGGIFHFHSLSEIGIMVIKNNKAMFSYSDHPLNRSFGLAFDYNETLKVLITPGQKGIIIFWGKRSLQISRNTGQLVDPIRLQDGQTVYYSLYETNLEIHSIAANENEVAFLTTSNSLYYGSLGILSGPMIKLGDQNLWTKDTAIKFTEVGLLDVLTPHYDQKLRSYDFVKCSVNIQAKLTEMMVDVCKVELLYGDFENQMYTIDMNSELQLHAFMIPRLGKSPVPVAMVSNPHSLGLEAILSEAGYTYDGNTKYRLDITLKQQHHWGRADPNFTSNSPLACSIEKPTLSTLTVDIANKEISCVDLKPLSALISLGCDVNKKIIIQKEVTACDEQILDAEELQQNYSYILEKEAHDPRFLGKPTDADREILYNYQQYGCPILIYYDHPWRPVVELWENNKFVEEVDAEFVLLEMNGLFTYSYLLTAKTAHCITQPQNWTSNIKDSGPYSWSRENYISCYDPENDAPLLWPDVEYQVLGGPTENKMVFNKRNGIYVFFATIVDPYYSYCRLSVSFSVYVYGALPERMFVEAPCILLLEFIAVMTIFLAYIIPKILHPERGAETRRFWVAFWYRCRARLQACMRS</sequence>
<evidence type="ECO:0000256" key="5">
    <source>
        <dbReference type="ARBA" id="ARBA00022729"/>
    </source>
</evidence>
<evidence type="ECO:0000259" key="21">
    <source>
        <dbReference type="Pfam" id="PF15020"/>
    </source>
</evidence>
<evidence type="ECO:0000256" key="8">
    <source>
        <dbReference type="ARBA" id="ARBA00022871"/>
    </source>
</evidence>
<name>A0ABM3WMZ6_ERIEU</name>
<feature type="chain" id="PRO_5046140919" description="Cation channel sperm-associated auxiliary subunit delta" evidence="20">
    <location>
        <begin position="25"/>
        <end position="783"/>
    </location>
</feature>
<feature type="signal peptide" evidence="20">
    <location>
        <begin position="1"/>
        <end position="24"/>
    </location>
</feature>
<keyword evidence="7" id="KW-0282">Flagellum</keyword>
<dbReference type="PANTHER" id="PTHR33722:SF1">
    <property type="entry name" value="CATION CHANNEL SPERM-ASSOCIATED AUXILIARY SUBUNIT DELTA"/>
    <property type="match status" value="1"/>
</dbReference>
<evidence type="ECO:0000259" key="22">
    <source>
        <dbReference type="Pfam" id="PF22850"/>
    </source>
</evidence>
<comment type="function">
    <text evidence="18">Auxiliary component of the CatSper complex, a complex involved in sperm cell hyperactivation. Sperm cell hyperactivation is needed for sperm motility which is essential late in the preparation of sperm for fertilization. Required for CATSPER1 stability before intraflagellar transport and/or incorporation of the CatSper complex channel into the flagellar membrane.</text>
</comment>